<keyword evidence="3" id="KW-1185">Reference proteome</keyword>
<dbReference type="EMBL" id="CP142733">
    <property type="protein sequence ID" value="WUR04414.1"/>
    <property type="molecule type" value="Genomic_DNA"/>
</dbReference>
<dbReference type="RefSeq" id="XP_065330559.1">
    <property type="nucleotide sequence ID" value="XM_065474487.1"/>
</dbReference>
<dbReference type="Proteomes" id="UP001334084">
    <property type="component" value="Chromosome 8"/>
</dbReference>
<organism evidence="2 3">
    <name type="scientific">Vairimorpha necatrix</name>
    <dbReference type="NCBI Taxonomy" id="6039"/>
    <lineage>
        <taxon>Eukaryota</taxon>
        <taxon>Fungi</taxon>
        <taxon>Fungi incertae sedis</taxon>
        <taxon>Microsporidia</taxon>
        <taxon>Nosematidae</taxon>
        <taxon>Vairimorpha</taxon>
    </lineage>
</organism>
<feature type="region of interest" description="Disordered" evidence="1">
    <location>
        <begin position="298"/>
        <end position="320"/>
    </location>
</feature>
<accession>A0AAX4JEG0</accession>
<evidence type="ECO:0000313" key="3">
    <source>
        <dbReference type="Proteomes" id="UP001334084"/>
    </source>
</evidence>
<name>A0AAX4JEG0_9MICR</name>
<evidence type="ECO:0000313" key="2">
    <source>
        <dbReference type="EMBL" id="WUR04414.1"/>
    </source>
</evidence>
<dbReference type="AlphaFoldDB" id="A0AAX4JEG0"/>
<evidence type="ECO:0000256" key="1">
    <source>
        <dbReference type="SAM" id="MobiDB-lite"/>
    </source>
</evidence>
<gene>
    <name evidence="2" type="ORF">VNE69_08169</name>
</gene>
<evidence type="ECO:0008006" key="4">
    <source>
        <dbReference type="Google" id="ProtNLM"/>
    </source>
</evidence>
<protein>
    <recommendedName>
        <fullName evidence="4">KIF-binding protein</fullName>
    </recommendedName>
</protein>
<dbReference type="GeneID" id="90542245"/>
<proteinExistence type="predicted"/>
<dbReference type="KEGG" id="vnx:VNE69_08169"/>
<reference evidence="2" key="1">
    <citation type="journal article" date="2024" name="BMC Genomics">
        <title>Functional annotation of a divergent genome using sequence and structure-based similarity.</title>
        <authorList>
            <person name="Svedberg D."/>
            <person name="Winiger R.R."/>
            <person name="Berg A."/>
            <person name="Sharma H."/>
            <person name="Tellgren-Roth C."/>
            <person name="Debrunner-Vossbrinck B.A."/>
            <person name="Vossbrinck C.R."/>
            <person name="Barandun J."/>
        </authorList>
    </citation>
    <scope>NUCLEOTIDE SEQUENCE</scope>
    <source>
        <strain evidence="2">Illinois isolate</strain>
    </source>
</reference>
<sequence length="556" mass="67134">MFLYILFIFSSEPCQDTCFETFHKQIVPVENNFETNSFNQYTNLNTTTDLNEQEFFYQSQYITSVEPLILEPKCNYLHEIQNFVLYMKSNHLQLENSNIQENTNESYLKSVTFNNAFEIWQNEYYETSINTNKHLSKQNLKKYKKYSDAIRIFENNFKKIHDPFLPTIKKEVESSSINTMSKSLILENLEIISRTMEYFARLKPRYLKYTYNTETMILYHTLALERFPYLFDYFALCKRFLNLYEMIIEVYNFIPNQYMLHRTLYDMSKNLTYKYFEPLNQQIVLYDNNVENNGFNHYDTSNTSTDLNEESSYSQRENPTASDNLVLQSERNHVIRIVRFVKYMKKKHLYIKTSKIHTNILECYHKSVTFNNAFAIWQNEHYETFPIKVKKFSDQDLKKYNKYYKTIRIFENNFRRINDLFLPTIKNEVESSSINTKSKSLFIENLDKISSTMSYFVKLKPKNLKYNINIDTLILYHKLVLERFPYLFDYFELCKRFVNMYELIIEKNEILANECMMIRTLYDMSKNLTYIFKKKYAFLSATQNILTLLRDHKSAN</sequence>